<dbReference type="Proteomes" id="UP000076744">
    <property type="component" value="Unassembled WGS sequence"/>
</dbReference>
<dbReference type="GO" id="GO:0016301">
    <property type="term" value="F:kinase activity"/>
    <property type="evidence" value="ECO:0007669"/>
    <property type="project" value="UniProtKB-KW"/>
</dbReference>
<evidence type="ECO:0000313" key="2">
    <source>
        <dbReference type="EMBL" id="OAA66261.1"/>
    </source>
</evidence>
<keyword evidence="2" id="KW-0418">Kinase</keyword>
<dbReference type="PANTHER" id="PTHR21310:SF15">
    <property type="entry name" value="AMINOGLYCOSIDE PHOSPHOTRANSFERASE DOMAIN-CONTAINING PROTEIN"/>
    <property type="match status" value="1"/>
</dbReference>
<dbReference type="InterPro" id="IPR002575">
    <property type="entry name" value="Aminoglycoside_PTrfase"/>
</dbReference>
<dbReference type="STRING" id="1081104.A0A167YFD7"/>
<evidence type="ECO:0000259" key="1">
    <source>
        <dbReference type="Pfam" id="PF01636"/>
    </source>
</evidence>
<dbReference type="AlphaFoldDB" id="A0A167YFD7"/>
<accession>A0A167YFD7</accession>
<protein>
    <submittedName>
        <fullName evidence="2">Protein kinase-like domain protein</fullName>
    </submittedName>
</protein>
<dbReference type="CDD" id="cd05120">
    <property type="entry name" value="APH_ChoK_like"/>
    <property type="match status" value="1"/>
</dbReference>
<feature type="domain" description="Aminoglycoside phosphotransferase" evidence="1">
    <location>
        <begin position="35"/>
        <end position="246"/>
    </location>
</feature>
<dbReference type="PANTHER" id="PTHR21310">
    <property type="entry name" value="AMINOGLYCOSIDE PHOSPHOTRANSFERASE-RELATED-RELATED"/>
    <property type="match status" value="1"/>
</dbReference>
<gene>
    <name evidence="2" type="ORF">ISF_04099</name>
</gene>
<dbReference type="EMBL" id="AZHB01000008">
    <property type="protein sequence ID" value="OAA66261.1"/>
    <property type="molecule type" value="Genomic_DNA"/>
</dbReference>
<dbReference type="Pfam" id="PF01636">
    <property type="entry name" value="APH"/>
    <property type="match status" value="1"/>
</dbReference>
<reference evidence="2 3" key="1">
    <citation type="journal article" date="2016" name="Genome Biol. Evol.">
        <title>Divergent and convergent evolution of fungal pathogenicity.</title>
        <authorList>
            <person name="Shang Y."/>
            <person name="Xiao G."/>
            <person name="Zheng P."/>
            <person name="Cen K."/>
            <person name="Zhan S."/>
            <person name="Wang C."/>
        </authorList>
    </citation>
    <scope>NUCLEOTIDE SEQUENCE [LARGE SCALE GENOMIC DNA]</scope>
    <source>
        <strain evidence="2 3">ARSEF 2679</strain>
    </source>
</reference>
<dbReference type="SUPFAM" id="SSF56112">
    <property type="entry name" value="Protein kinase-like (PK-like)"/>
    <property type="match status" value="1"/>
</dbReference>
<keyword evidence="3" id="KW-1185">Reference proteome</keyword>
<dbReference type="InterPro" id="IPR011009">
    <property type="entry name" value="Kinase-like_dom_sf"/>
</dbReference>
<dbReference type="GeneID" id="30020391"/>
<proteinExistence type="predicted"/>
<dbReference type="RefSeq" id="XP_018705285.1">
    <property type="nucleotide sequence ID" value="XM_018847705.1"/>
</dbReference>
<dbReference type="OrthoDB" id="4177236at2759"/>
<evidence type="ECO:0000313" key="3">
    <source>
        <dbReference type="Proteomes" id="UP000076744"/>
    </source>
</evidence>
<sequence>MATTDILEPRPCADGAVKVLHQISRPFSDGSIIDREVSVLEDGTTRKAVRRSRSYLDAERGNLELVAQRTEVPVPRVYDFYAKGEFEYLVMEKMPGVTLESAWPDLSDAEREDVADQVAGLVGELRRLQSPLIDAVLVNREPLRPGLRNTLDFTMERIKSHTWCEAVVGYVRRRCEPLRDAPNVFTHGDLDWSNVMVQGARVCGIIDLESGGFMPPHWEWMAARRMTAHGGGTGWFRLLEARLRRQQQEAAGMGEVEAVVEALKRHAAWALGPDERAANRRERWAEVGALLGVDVGSAPEVMYGSCAENPWWLEYKDRGRGLGEAEPGEDLC</sequence>
<dbReference type="InterPro" id="IPR051678">
    <property type="entry name" value="AGP_Transferase"/>
</dbReference>
<comment type="caution">
    <text evidence="2">The sequence shown here is derived from an EMBL/GenBank/DDBJ whole genome shotgun (WGS) entry which is preliminary data.</text>
</comment>
<organism evidence="2 3">
    <name type="scientific">Cordyceps fumosorosea (strain ARSEF 2679)</name>
    <name type="common">Isaria fumosorosea</name>
    <dbReference type="NCBI Taxonomy" id="1081104"/>
    <lineage>
        <taxon>Eukaryota</taxon>
        <taxon>Fungi</taxon>
        <taxon>Dikarya</taxon>
        <taxon>Ascomycota</taxon>
        <taxon>Pezizomycotina</taxon>
        <taxon>Sordariomycetes</taxon>
        <taxon>Hypocreomycetidae</taxon>
        <taxon>Hypocreales</taxon>
        <taxon>Cordycipitaceae</taxon>
        <taxon>Cordyceps</taxon>
    </lineage>
</organism>
<dbReference type="Gene3D" id="3.90.1200.10">
    <property type="match status" value="1"/>
</dbReference>
<name>A0A167YFD7_CORFA</name>
<keyword evidence="2" id="KW-0808">Transferase</keyword>